<dbReference type="InterPro" id="IPR020019">
    <property type="entry name" value="AcTrfase_PglD-like"/>
</dbReference>
<feature type="domain" description="PglD N-terminal" evidence="3">
    <location>
        <begin position="5"/>
        <end position="79"/>
    </location>
</feature>
<dbReference type="RefSeq" id="WP_380712865.1">
    <property type="nucleotide sequence ID" value="NZ_JBHUML010000002.1"/>
</dbReference>
<evidence type="ECO:0000313" key="4">
    <source>
        <dbReference type="EMBL" id="MFD2705615.1"/>
    </source>
</evidence>
<dbReference type="InterPro" id="IPR011004">
    <property type="entry name" value="Trimer_LpxA-like_sf"/>
</dbReference>
<keyword evidence="2" id="KW-0677">Repeat</keyword>
<dbReference type="PROSITE" id="PS00101">
    <property type="entry name" value="HEXAPEP_TRANSFERASES"/>
    <property type="match status" value="1"/>
</dbReference>
<dbReference type="Gene3D" id="3.40.50.20">
    <property type="match status" value="1"/>
</dbReference>
<protein>
    <submittedName>
        <fullName evidence="4">Acetyltransferase</fullName>
    </submittedName>
</protein>
<sequence>MKCPVIIIGNGGHARVLVSILDDQGYYILGYTAPQEEGSRLTYLGEDDVIESYDPNDIMLVNGVGSTKIPELRKQLFEYFKHKGYQFLSVIHNSAIISSSVQLGEGVQIMAGSVLQPESSIGHNSIVNTKASVDHDCRIGSHAHLAPGVVLSGEVIIGDQSLIGTGTSVIHEVKIGHSTIIGAGSVVVQNVSDNKKVYGVPAKER</sequence>
<dbReference type="Proteomes" id="UP001597520">
    <property type="component" value="Unassembled WGS sequence"/>
</dbReference>
<reference evidence="5" key="1">
    <citation type="journal article" date="2019" name="Int. J. Syst. Evol. Microbiol.">
        <title>The Global Catalogue of Microorganisms (GCM) 10K type strain sequencing project: providing services to taxonomists for standard genome sequencing and annotation.</title>
        <authorList>
            <consortium name="The Broad Institute Genomics Platform"/>
            <consortium name="The Broad Institute Genome Sequencing Center for Infectious Disease"/>
            <person name="Wu L."/>
            <person name="Ma J."/>
        </authorList>
    </citation>
    <scope>NUCLEOTIDE SEQUENCE [LARGE SCALE GENOMIC DNA]</scope>
    <source>
        <strain evidence="5">KCTC 33792</strain>
    </source>
</reference>
<evidence type="ECO:0000313" key="5">
    <source>
        <dbReference type="Proteomes" id="UP001597520"/>
    </source>
</evidence>
<dbReference type="NCBIfam" id="TIGR03570">
    <property type="entry name" value="NeuD_NnaD"/>
    <property type="match status" value="1"/>
</dbReference>
<evidence type="ECO:0000259" key="3">
    <source>
        <dbReference type="Pfam" id="PF17836"/>
    </source>
</evidence>
<dbReference type="PANTHER" id="PTHR43300:SF7">
    <property type="entry name" value="UDP-N-ACETYLBACILLOSAMINE N-ACETYLTRANSFERASE"/>
    <property type="match status" value="1"/>
</dbReference>
<dbReference type="Pfam" id="PF17836">
    <property type="entry name" value="PglD_N"/>
    <property type="match status" value="1"/>
</dbReference>
<dbReference type="InterPro" id="IPR050179">
    <property type="entry name" value="Trans_hexapeptide_repeat"/>
</dbReference>
<name>A0ABW5T1K4_9BACI</name>
<evidence type="ECO:0000256" key="1">
    <source>
        <dbReference type="ARBA" id="ARBA00022679"/>
    </source>
</evidence>
<gene>
    <name evidence="4" type="ORF">ACFSUB_09050</name>
</gene>
<evidence type="ECO:0000256" key="2">
    <source>
        <dbReference type="ARBA" id="ARBA00022737"/>
    </source>
</evidence>
<proteinExistence type="predicted"/>
<dbReference type="SUPFAM" id="SSF51161">
    <property type="entry name" value="Trimeric LpxA-like enzymes"/>
    <property type="match status" value="1"/>
</dbReference>
<dbReference type="InterPro" id="IPR018357">
    <property type="entry name" value="Hexapep_transf_CS"/>
</dbReference>
<dbReference type="InterPro" id="IPR001451">
    <property type="entry name" value="Hexapep"/>
</dbReference>
<accession>A0ABW5T1K4</accession>
<dbReference type="Pfam" id="PF00132">
    <property type="entry name" value="Hexapep"/>
    <property type="match status" value="1"/>
</dbReference>
<keyword evidence="1" id="KW-0808">Transferase</keyword>
<dbReference type="PANTHER" id="PTHR43300">
    <property type="entry name" value="ACETYLTRANSFERASE"/>
    <property type="match status" value="1"/>
</dbReference>
<dbReference type="InterPro" id="IPR041561">
    <property type="entry name" value="PglD_N"/>
</dbReference>
<keyword evidence="5" id="KW-1185">Reference proteome</keyword>
<dbReference type="EMBL" id="JBHUML010000002">
    <property type="protein sequence ID" value="MFD2705615.1"/>
    <property type="molecule type" value="Genomic_DNA"/>
</dbReference>
<dbReference type="Gene3D" id="2.160.10.10">
    <property type="entry name" value="Hexapeptide repeat proteins"/>
    <property type="match status" value="1"/>
</dbReference>
<organism evidence="4 5">
    <name type="scientific">Salibacterium lacus</name>
    <dbReference type="NCBI Taxonomy" id="1898109"/>
    <lineage>
        <taxon>Bacteria</taxon>
        <taxon>Bacillati</taxon>
        <taxon>Bacillota</taxon>
        <taxon>Bacilli</taxon>
        <taxon>Bacillales</taxon>
        <taxon>Bacillaceae</taxon>
    </lineage>
</organism>
<dbReference type="CDD" id="cd03360">
    <property type="entry name" value="LbH_AT_putative"/>
    <property type="match status" value="1"/>
</dbReference>
<comment type="caution">
    <text evidence="4">The sequence shown here is derived from an EMBL/GenBank/DDBJ whole genome shotgun (WGS) entry which is preliminary data.</text>
</comment>